<feature type="transmembrane region" description="Helical" evidence="1">
    <location>
        <begin position="6"/>
        <end position="26"/>
    </location>
</feature>
<evidence type="ECO:0000313" key="2">
    <source>
        <dbReference type="EMBL" id="KAK3319132.1"/>
    </source>
</evidence>
<reference evidence="2" key="1">
    <citation type="journal article" date="2023" name="Mol. Phylogenet. Evol.">
        <title>Genome-scale phylogeny and comparative genomics of the fungal order Sordariales.</title>
        <authorList>
            <person name="Hensen N."/>
            <person name="Bonometti L."/>
            <person name="Westerberg I."/>
            <person name="Brannstrom I.O."/>
            <person name="Guillou S."/>
            <person name="Cros-Aarteil S."/>
            <person name="Calhoun S."/>
            <person name="Haridas S."/>
            <person name="Kuo A."/>
            <person name="Mondo S."/>
            <person name="Pangilinan J."/>
            <person name="Riley R."/>
            <person name="LaButti K."/>
            <person name="Andreopoulos B."/>
            <person name="Lipzen A."/>
            <person name="Chen C."/>
            <person name="Yan M."/>
            <person name="Daum C."/>
            <person name="Ng V."/>
            <person name="Clum A."/>
            <person name="Steindorff A."/>
            <person name="Ohm R.A."/>
            <person name="Martin F."/>
            <person name="Silar P."/>
            <person name="Natvig D.O."/>
            <person name="Lalanne C."/>
            <person name="Gautier V."/>
            <person name="Ament-Velasquez S.L."/>
            <person name="Kruys A."/>
            <person name="Hutchinson M.I."/>
            <person name="Powell A.J."/>
            <person name="Barry K."/>
            <person name="Miller A.N."/>
            <person name="Grigoriev I.V."/>
            <person name="Debuchy R."/>
            <person name="Gladieux P."/>
            <person name="Hiltunen Thoren M."/>
            <person name="Johannesson H."/>
        </authorList>
    </citation>
    <scope>NUCLEOTIDE SEQUENCE</scope>
    <source>
        <strain evidence="2">CBS 118394</strain>
    </source>
</reference>
<protein>
    <submittedName>
        <fullName evidence="2">Uncharacterized protein</fullName>
    </submittedName>
</protein>
<proteinExistence type="predicted"/>
<keyword evidence="3" id="KW-1185">Reference proteome</keyword>
<dbReference type="Proteomes" id="UP001283341">
    <property type="component" value="Unassembled WGS sequence"/>
</dbReference>
<keyword evidence="1" id="KW-0472">Membrane</keyword>
<name>A0AAE0I5Z5_9PEZI</name>
<keyword evidence="1" id="KW-1133">Transmembrane helix</keyword>
<accession>A0AAE0I5Z5</accession>
<evidence type="ECO:0000313" key="3">
    <source>
        <dbReference type="Proteomes" id="UP001283341"/>
    </source>
</evidence>
<evidence type="ECO:0000256" key="1">
    <source>
        <dbReference type="SAM" id="Phobius"/>
    </source>
</evidence>
<comment type="caution">
    <text evidence="2">The sequence shown here is derived from an EMBL/GenBank/DDBJ whole genome shotgun (WGS) entry which is preliminary data.</text>
</comment>
<dbReference type="AlphaFoldDB" id="A0AAE0I5Z5"/>
<keyword evidence="1" id="KW-0812">Transmembrane</keyword>
<reference evidence="2" key="2">
    <citation type="submission" date="2023-06" db="EMBL/GenBank/DDBJ databases">
        <authorList>
            <consortium name="Lawrence Berkeley National Laboratory"/>
            <person name="Haridas S."/>
            <person name="Hensen N."/>
            <person name="Bonometti L."/>
            <person name="Westerberg I."/>
            <person name="Brannstrom I.O."/>
            <person name="Guillou S."/>
            <person name="Cros-Aarteil S."/>
            <person name="Calhoun S."/>
            <person name="Kuo A."/>
            <person name="Mondo S."/>
            <person name="Pangilinan J."/>
            <person name="Riley R."/>
            <person name="Labutti K."/>
            <person name="Andreopoulos B."/>
            <person name="Lipzen A."/>
            <person name="Chen C."/>
            <person name="Yanf M."/>
            <person name="Daum C."/>
            <person name="Ng V."/>
            <person name="Clum A."/>
            <person name="Steindorff A."/>
            <person name="Ohm R."/>
            <person name="Martin F."/>
            <person name="Silar P."/>
            <person name="Natvig D."/>
            <person name="Lalanne C."/>
            <person name="Gautier V."/>
            <person name="Ament-Velasquez S.L."/>
            <person name="Kruys A."/>
            <person name="Hutchinson M.I."/>
            <person name="Powell A.J."/>
            <person name="Barry K."/>
            <person name="Miller A.N."/>
            <person name="Grigoriev I.V."/>
            <person name="Debuchy R."/>
            <person name="Gladieux P."/>
            <person name="Thoren M.H."/>
            <person name="Johannesson H."/>
        </authorList>
    </citation>
    <scope>NUCLEOTIDE SEQUENCE</scope>
    <source>
        <strain evidence="2">CBS 118394</strain>
    </source>
</reference>
<sequence>MSYVMYALHLFSYSCAAAIFITTTTITPDFVPKKKKDYPAAPAASTCLASKRFEFNFMSSVCGT</sequence>
<organism evidence="2 3">
    <name type="scientific">Apodospora peruviana</name>
    <dbReference type="NCBI Taxonomy" id="516989"/>
    <lineage>
        <taxon>Eukaryota</taxon>
        <taxon>Fungi</taxon>
        <taxon>Dikarya</taxon>
        <taxon>Ascomycota</taxon>
        <taxon>Pezizomycotina</taxon>
        <taxon>Sordariomycetes</taxon>
        <taxon>Sordariomycetidae</taxon>
        <taxon>Sordariales</taxon>
        <taxon>Lasiosphaeriaceae</taxon>
        <taxon>Apodospora</taxon>
    </lineage>
</organism>
<dbReference type="EMBL" id="JAUEDM010000004">
    <property type="protein sequence ID" value="KAK3319132.1"/>
    <property type="molecule type" value="Genomic_DNA"/>
</dbReference>
<gene>
    <name evidence="2" type="ORF">B0H66DRAFT_603689</name>
</gene>